<feature type="region of interest" description="Disordered" evidence="1">
    <location>
        <begin position="242"/>
        <end position="372"/>
    </location>
</feature>
<dbReference type="Proteomes" id="UP000218209">
    <property type="component" value="Unassembled WGS sequence"/>
</dbReference>
<name>A0A1X6P9D1_PORUM</name>
<feature type="compositionally biased region" description="Basic residues" evidence="1">
    <location>
        <begin position="335"/>
        <end position="345"/>
    </location>
</feature>
<feature type="compositionally biased region" description="Basic and acidic residues" evidence="1">
    <location>
        <begin position="253"/>
        <end position="268"/>
    </location>
</feature>
<protein>
    <submittedName>
        <fullName evidence="2">Uncharacterized protein</fullName>
    </submittedName>
</protein>
<feature type="compositionally biased region" description="Basic residues" evidence="1">
    <location>
        <begin position="291"/>
        <end position="308"/>
    </location>
</feature>
<evidence type="ECO:0000313" key="2">
    <source>
        <dbReference type="EMBL" id="OSX77437.1"/>
    </source>
</evidence>
<dbReference type="EMBL" id="KV918838">
    <property type="protein sequence ID" value="OSX77437.1"/>
    <property type="molecule type" value="Genomic_DNA"/>
</dbReference>
<organism evidence="2 3">
    <name type="scientific">Porphyra umbilicalis</name>
    <name type="common">Purple laver</name>
    <name type="synonym">Red alga</name>
    <dbReference type="NCBI Taxonomy" id="2786"/>
    <lineage>
        <taxon>Eukaryota</taxon>
        <taxon>Rhodophyta</taxon>
        <taxon>Bangiophyceae</taxon>
        <taxon>Bangiales</taxon>
        <taxon>Bangiaceae</taxon>
        <taxon>Porphyra</taxon>
    </lineage>
</organism>
<dbReference type="AlphaFoldDB" id="A0A1X6P9D1"/>
<feature type="compositionally biased region" description="Basic and acidic residues" evidence="1">
    <location>
        <begin position="346"/>
        <end position="358"/>
    </location>
</feature>
<sequence length="511" mass="57117">MSALTQGREKGKYKETSNETSIVTKGMSAHRSTRTCPGRRRCCITHASSTHQKKKTWSHVRPRNKRVIRHERGELDGRHKHGVLWRSRNRRRRRRLHLRRRRHRHRRRRQHLRRGQLLAQRLDRPRILRVEQTDTLELRRHRRGLTLVLAHRLLQLLEISLAARAAGLGRLAVHRQARLVLRCLLFILRLGHHLGNGSHGSLWSRHQCLATLPGHFRLLVGKSECRRNGDLVHTRAATDAQACRLPRGRRGHRGGDARRRAPGEDRTPRGALGGQQLSRLVHIRVGCPVRSRQRAATRPRHGGRHRRRAADADPVNRDGPGPTARGRPAAVQRGPKGRRGSRRKGKEGGDDGGRRRMDLQPPTAVSAADRAGRVGRVGRAGCEEGDDAVNAQTSVHRGTVEANWLCAHAAREEAPQQPKKQGGSPAVPEGVRAGPASQRLTLGGLEGGVRTGSLRPPPPWPLERGKTPSSLDTWPSPSAPTGVRRARPTTVIRRASQAFDTARMPGRESSR</sequence>
<evidence type="ECO:0000313" key="3">
    <source>
        <dbReference type="Proteomes" id="UP000218209"/>
    </source>
</evidence>
<gene>
    <name evidence="2" type="ORF">BU14_0148s0013</name>
</gene>
<keyword evidence="3" id="KW-1185">Reference proteome</keyword>
<feature type="region of interest" description="Disordered" evidence="1">
    <location>
        <begin position="412"/>
        <end position="511"/>
    </location>
</feature>
<proteinExistence type="predicted"/>
<accession>A0A1X6P9D1</accession>
<feature type="compositionally biased region" description="Polar residues" evidence="1">
    <location>
        <begin position="467"/>
        <end position="476"/>
    </location>
</feature>
<evidence type="ECO:0000256" key="1">
    <source>
        <dbReference type="SAM" id="MobiDB-lite"/>
    </source>
</evidence>
<reference evidence="2 3" key="1">
    <citation type="submission" date="2017-03" db="EMBL/GenBank/DDBJ databases">
        <title>WGS assembly of Porphyra umbilicalis.</title>
        <authorList>
            <person name="Brawley S.H."/>
            <person name="Blouin N.A."/>
            <person name="Ficko-Blean E."/>
            <person name="Wheeler G.L."/>
            <person name="Lohr M."/>
            <person name="Goodson H.V."/>
            <person name="Jenkins J.W."/>
            <person name="Blaby-Haas C.E."/>
            <person name="Helliwell K.E."/>
            <person name="Chan C."/>
            <person name="Marriage T."/>
            <person name="Bhattacharya D."/>
            <person name="Klein A.S."/>
            <person name="Badis Y."/>
            <person name="Brodie J."/>
            <person name="Cao Y."/>
            <person name="Collen J."/>
            <person name="Dittami S.M."/>
            <person name="Gachon C.M."/>
            <person name="Green B.R."/>
            <person name="Karpowicz S."/>
            <person name="Kim J.W."/>
            <person name="Kudahl U."/>
            <person name="Lin S."/>
            <person name="Michel G."/>
            <person name="Mittag M."/>
            <person name="Olson B.J."/>
            <person name="Pangilinan J."/>
            <person name="Peng Y."/>
            <person name="Qiu H."/>
            <person name="Shu S."/>
            <person name="Singer J.T."/>
            <person name="Smith A.G."/>
            <person name="Sprecher B.N."/>
            <person name="Wagner V."/>
            <person name="Wang W."/>
            <person name="Wang Z.-Y."/>
            <person name="Yan J."/>
            <person name="Yarish C."/>
            <person name="Zoeuner-Riek S."/>
            <person name="Zhuang Y."/>
            <person name="Zou Y."/>
            <person name="Lindquist E.A."/>
            <person name="Grimwood J."/>
            <person name="Barry K."/>
            <person name="Rokhsar D.S."/>
            <person name="Schmutz J."/>
            <person name="Stiller J.W."/>
            <person name="Grossman A.R."/>
            <person name="Prochnik S.E."/>
        </authorList>
    </citation>
    <scope>NUCLEOTIDE SEQUENCE [LARGE SCALE GENOMIC DNA]</scope>
    <source>
        <strain evidence="2">4086291</strain>
    </source>
</reference>
<feature type="compositionally biased region" description="Basic and acidic residues" evidence="1">
    <location>
        <begin position="7"/>
        <end position="17"/>
    </location>
</feature>
<feature type="region of interest" description="Disordered" evidence="1">
    <location>
        <begin position="1"/>
        <end position="34"/>
    </location>
</feature>